<dbReference type="InterPro" id="IPR019699">
    <property type="entry name" value="DUF2584"/>
</dbReference>
<dbReference type="Pfam" id="PF10763">
    <property type="entry name" value="DUF2584"/>
    <property type="match status" value="1"/>
</dbReference>
<dbReference type="OrthoDB" id="2361576at2"/>
<name>A0A3R9QPT8_9BACI</name>
<protein>
    <submittedName>
        <fullName evidence="1">DUF2584 family protein</fullName>
    </submittedName>
</protein>
<dbReference type="InterPro" id="IPR015947">
    <property type="entry name" value="PUA-like_sf"/>
</dbReference>
<reference evidence="1 2" key="1">
    <citation type="submission" date="2018-10" db="EMBL/GenBank/DDBJ databases">
        <title>Draft genome sequence of Bacillus salarius IM0101, isolated from a hypersaline soil in Inner Mongolia, China.</title>
        <authorList>
            <person name="Yamprayoonswat W."/>
            <person name="Boonvisut S."/>
            <person name="Jumpathong W."/>
            <person name="Sittihan S."/>
            <person name="Ruangsuj P."/>
            <person name="Wanthongcharoen S."/>
            <person name="Thongpramul N."/>
            <person name="Pimmason S."/>
            <person name="Yu B."/>
            <person name="Yasawong M."/>
        </authorList>
    </citation>
    <scope>NUCLEOTIDE SEQUENCE [LARGE SCALE GENOMIC DNA]</scope>
    <source>
        <strain evidence="1 2">IM0101</strain>
    </source>
</reference>
<dbReference type="EMBL" id="RBVX01000002">
    <property type="protein sequence ID" value="RSL34926.1"/>
    <property type="molecule type" value="Genomic_DNA"/>
</dbReference>
<comment type="caution">
    <text evidence="1">The sequence shown here is derived from an EMBL/GenBank/DDBJ whole genome shotgun (WGS) entry which is preliminary data.</text>
</comment>
<accession>A0A3R9QPT8</accession>
<dbReference type="Proteomes" id="UP000275076">
    <property type="component" value="Unassembled WGS sequence"/>
</dbReference>
<dbReference type="Gene3D" id="2.40.240.20">
    <property type="entry name" value="Hypothetical PUA domain-like, domain 1"/>
    <property type="match status" value="1"/>
</dbReference>
<sequence>MTKGGNVMGFSIEMNWEIITHKDSERLGERTFRLVKEGYHFFPLDTAISIQTEGDKQPFGTAIITKAEWGTGRTTLYYELVSLTSVN</sequence>
<dbReference type="SUPFAM" id="SSF88697">
    <property type="entry name" value="PUA domain-like"/>
    <property type="match status" value="1"/>
</dbReference>
<organism evidence="1 2">
    <name type="scientific">Salibacterium salarium</name>
    <dbReference type="NCBI Taxonomy" id="284579"/>
    <lineage>
        <taxon>Bacteria</taxon>
        <taxon>Bacillati</taxon>
        <taxon>Bacillota</taxon>
        <taxon>Bacilli</taxon>
        <taxon>Bacillales</taxon>
        <taxon>Bacillaceae</taxon>
    </lineage>
</organism>
<gene>
    <name evidence="1" type="ORF">D7Z54_03605</name>
</gene>
<dbReference type="AlphaFoldDB" id="A0A3R9QPT8"/>
<keyword evidence="2" id="KW-1185">Reference proteome</keyword>
<evidence type="ECO:0000313" key="1">
    <source>
        <dbReference type="EMBL" id="RSL34926.1"/>
    </source>
</evidence>
<evidence type="ECO:0000313" key="2">
    <source>
        <dbReference type="Proteomes" id="UP000275076"/>
    </source>
</evidence>
<proteinExistence type="predicted"/>